<gene>
    <name evidence="1" type="ORF">PAXINDRAFT_85247</name>
</gene>
<protein>
    <submittedName>
        <fullName evidence="1">Uncharacterized protein</fullName>
    </submittedName>
</protein>
<evidence type="ECO:0000313" key="2">
    <source>
        <dbReference type="Proteomes" id="UP000053647"/>
    </source>
</evidence>
<reference evidence="1 2" key="1">
    <citation type="submission" date="2014-06" db="EMBL/GenBank/DDBJ databases">
        <authorList>
            <consortium name="DOE Joint Genome Institute"/>
            <person name="Kuo A."/>
            <person name="Kohler A."/>
            <person name="Nagy L.G."/>
            <person name="Floudas D."/>
            <person name="Copeland A."/>
            <person name="Barry K.W."/>
            <person name="Cichocki N."/>
            <person name="Veneault-Fourrey C."/>
            <person name="LaButti K."/>
            <person name="Lindquist E.A."/>
            <person name="Lipzen A."/>
            <person name="Lundell T."/>
            <person name="Morin E."/>
            <person name="Murat C."/>
            <person name="Sun H."/>
            <person name="Tunlid A."/>
            <person name="Henrissat B."/>
            <person name="Grigoriev I.V."/>
            <person name="Hibbett D.S."/>
            <person name="Martin F."/>
            <person name="Nordberg H.P."/>
            <person name="Cantor M.N."/>
            <person name="Hua S.X."/>
        </authorList>
    </citation>
    <scope>NUCLEOTIDE SEQUENCE [LARGE SCALE GENOMIC DNA]</scope>
    <source>
        <strain evidence="1 2">ATCC 200175</strain>
    </source>
</reference>
<feature type="non-terminal residue" evidence="1">
    <location>
        <position position="1"/>
    </location>
</feature>
<dbReference type="OrthoDB" id="3261245at2759"/>
<evidence type="ECO:0000313" key="1">
    <source>
        <dbReference type="EMBL" id="KIJ10954.1"/>
    </source>
</evidence>
<dbReference type="Proteomes" id="UP000053647">
    <property type="component" value="Unassembled WGS sequence"/>
</dbReference>
<sequence length="69" mass="7701">ILTGPNNYEIWKVRISAKLRVEKVFGVVSGTDIKPAHQPLLPHPISENGRNVTKRLTASFRYASRTPSS</sequence>
<dbReference type="AlphaFoldDB" id="A0A0C9SS41"/>
<reference evidence="2" key="2">
    <citation type="submission" date="2015-01" db="EMBL/GenBank/DDBJ databases">
        <title>Evolutionary Origins and Diversification of the Mycorrhizal Mutualists.</title>
        <authorList>
            <consortium name="DOE Joint Genome Institute"/>
            <consortium name="Mycorrhizal Genomics Consortium"/>
            <person name="Kohler A."/>
            <person name="Kuo A."/>
            <person name="Nagy L.G."/>
            <person name="Floudas D."/>
            <person name="Copeland A."/>
            <person name="Barry K.W."/>
            <person name="Cichocki N."/>
            <person name="Veneault-Fourrey C."/>
            <person name="LaButti K."/>
            <person name="Lindquist E.A."/>
            <person name="Lipzen A."/>
            <person name="Lundell T."/>
            <person name="Morin E."/>
            <person name="Murat C."/>
            <person name="Riley R."/>
            <person name="Ohm R."/>
            <person name="Sun H."/>
            <person name="Tunlid A."/>
            <person name="Henrissat B."/>
            <person name="Grigoriev I.V."/>
            <person name="Hibbett D.S."/>
            <person name="Martin F."/>
        </authorList>
    </citation>
    <scope>NUCLEOTIDE SEQUENCE [LARGE SCALE GENOMIC DNA]</scope>
    <source>
        <strain evidence="2">ATCC 200175</strain>
    </source>
</reference>
<dbReference type="EMBL" id="KN819391">
    <property type="protein sequence ID" value="KIJ10954.1"/>
    <property type="molecule type" value="Genomic_DNA"/>
</dbReference>
<dbReference type="HOGENOM" id="CLU_2782853_0_0_1"/>
<accession>A0A0C9SS41</accession>
<name>A0A0C9SS41_PAXIN</name>
<organism evidence="1 2">
    <name type="scientific">Paxillus involutus ATCC 200175</name>
    <dbReference type="NCBI Taxonomy" id="664439"/>
    <lineage>
        <taxon>Eukaryota</taxon>
        <taxon>Fungi</taxon>
        <taxon>Dikarya</taxon>
        <taxon>Basidiomycota</taxon>
        <taxon>Agaricomycotina</taxon>
        <taxon>Agaricomycetes</taxon>
        <taxon>Agaricomycetidae</taxon>
        <taxon>Boletales</taxon>
        <taxon>Paxilineae</taxon>
        <taxon>Paxillaceae</taxon>
        <taxon>Paxillus</taxon>
    </lineage>
</organism>
<proteinExistence type="predicted"/>
<keyword evidence="2" id="KW-1185">Reference proteome</keyword>